<dbReference type="SUPFAM" id="SSF56672">
    <property type="entry name" value="DNA/RNA polymerases"/>
    <property type="match status" value="1"/>
</dbReference>
<dbReference type="PANTHER" id="PTHR47331">
    <property type="entry name" value="PHD-TYPE DOMAIN-CONTAINING PROTEIN"/>
    <property type="match status" value="1"/>
</dbReference>
<dbReference type="GO" id="GO:0006508">
    <property type="term" value="P:proteolysis"/>
    <property type="evidence" value="ECO:0007669"/>
    <property type="project" value="InterPro"/>
</dbReference>
<dbReference type="WBParaSite" id="PSU_v2.g3665.t1">
    <property type="protein sequence ID" value="PSU_v2.g3665.t1"/>
    <property type="gene ID" value="PSU_v2.g3665"/>
</dbReference>
<evidence type="ECO:0000259" key="2">
    <source>
        <dbReference type="PROSITE" id="PS50175"/>
    </source>
</evidence>
<dbReference type="PROSITE" id="PS50175">
    <property type="entry name" value="ASP_PROT_RETROV"/>
    <property type="match status" value="1"/>
</dbReference>
<dbReference type="InterPro" id="IPR043502">
    <property type="entry name" value="DNA/RNA_pol_sf"/>
</dbReference>
<organism evidence="3 4">
    <name type="scientific">Panagrolaimus superbus</name>
    <dbReference type="NCBI Taxonomy" id="310955"/>
    <lineage>
        <taxon>Eukaryota</taxon>
        <taxon>Metazoa</taxon>
        <taxon>Ecdysozoa</taxon>
        <taxon>Nematoda</taxon>
        <taxon>Chromadorea</taxon>
        <taxon>Rhabditida</taxon>
        <taxon>Tylenchina</taxon>
        <taxon>Panagrolaimomorpha</taxon>
        <taxon>Panagrolaimoidea</taxon>
        <taxon>Panagrolaimidae</taxon>
        <taxon>Panagrolaimus</taxon>
    </lineage>
</organism>
<name>A0A914YSH8_9BILA</name>
<protein>
    <submittedName>
        <fullName evidence="4">Peptidase A2 domain-containing protein</fullName>
    </submittedName>
</protein>
<dbReference type="Pfam" id="PF03564">
    <property type="entry name" value="DUF1759"/>
    <property type="match status" value="1"/>
</dbReference>
<keyword evidence="1" id="KW-0378">Hydrolase</keyword>
<dbReference type="GO" id="GO:0004190">
    <property type="term" value="F:aspartic-type endopeptidase activity"/>
    <property type="evidence" value="ECO:0007669"/>
    <property type="project" value="InterPro"/>
</dbReference>
<dbReference type="InterPro" id="IPR008737">
    <property type="entry name" value="DUF1758"/>
</dbReference>
<feature type="domain" description="Peptidase A2" evidence="2">
    <location>
        <begin position="311"/>
        <end position="410"/>
    </location>
</feature>
<reference evidence="4" key="1">
    <citation type="submission" date="2022-11" db="UniProtKB">
        <authorList>
            <consortium name="WormBaseParasite"/>
        </authorList>
    </citation>
    <scope>IDENTIFICATION</scope>
</reference>
<sequence>MLGIPKYNGDYLKWNAFWQTFDILVHQKNYPNVSKLIALRSLLEGRALEEIDSFTISVENYDTVVKTLKDRFGNPQFLIREFDKKLTALRPAAPTAESLRFTVVAVTNLCREMKNFGLDVDSYGLKNQIINKMPPNEKCKLQLLLFEDPSTSTDRLLQKMKKMEIKAELFSSTTLVPTGSTPPPIAPIQQPIVISTPPWKRDNKFQSCKFCDGPHQPSKCFQYRTPEDKVKQLKIKKCCINCMADDHMANNCSKKDLKCLKCNNPHYSFLCLKSIAGIPSKTMLSLNRGQSAMLARKALVSHPSNGTETEATVLFDSGSQRSYVTKKLMKKLDLPIVNTENLTVTGFGGKVSCYISDLALMKLKNDDGWLELYANSTERIVDRVPVIERKQNDTFIKTYATPDILIGMDYYCEYISDSKKISRDMHRVDSKLGEMFCGAIPLEEGRSISSIVIDDAPDECEMFWKLEAMGITDRSLATQEDEAAVEQFKETMNFQNNRYYISWPFKAAHPSLPSNAGLSIARLRSTVKKLQQNSDLWSQAQGIIDDQVNRGTIERAPRKPQGSIVHYLPHHFVITPQKTTTKVRMVFNGSAKALKNAPSLNECMYRGPIDMPEIPGLLCRLRTSAILLTGDIEKAFHQIYLNEPDRDAICRGTVWYNLKPINPWSYS</sequence>
<dbReference type="InterPro" id="IPR021109">
    <property type="entry name" value="Peptidase_aspartic_dom_sf"/>
</dbReference>
<accession>A0A914YSH8</accession>
<dbReference type="PANTHER" id="PTHR47331:SF5">
    <property type="entry name" value="RIBONUCLEASE H"/>
    <property type="match status" value="1"/>
</dbReference>
<dbReference type="InterPro" id="IPR001995">
    <property type="entry name" value="Peptidase_A2_cat"/>
</dbReference>
<dbReference type="Pfam" id="PF05585">
    <property type="entry name" value="DUF1758"/>
    <property type="match status" value="1"/>
</dbReference>
<evidence type="ECO:0000313" key="3">
    <source>
        <dbReference type="Proteomes" id="UP000887577"/>
    </source>
</evidence>
<dbReference type="InterPro" id="IPR005312">
    <property type="entry name" value="DUF1759"/>
</dbReference>
<proteinExistence type="predicted"/>
<evidence type="ECO:0000313" key="4">
    <source>
        <dbReference type="WBParaSite" id="PSU_v2.g3665.t1"/>
    </source>
</evidence>
<evidence type="ECO:0000256" key="1">
    <source>
        <dbReference type="ARBA" id="ARBA00022801"/>
    </source>
</evidence>
<dbReference type="Proteomes" id="UP000887577">
    <property type="component" value="Unplaced"/>
</dbReference>
<dbReference type="AlphaFoldDB" id="A0A914YSH8"/>
<keyword evidence="3" id="KW-1185">Reference proteome</keyword>
<dbReference type="Gene3D" id="2.40.70.10">
    <property type="entry name" value="Acid Proteases"/>
    <property type="match status" value="1"/>
</dbReference>